<organism evidence="1 2">
    <name type="scientific">Paenibacillus amylolyticus</name>
    <dbReference type="NCBI Taxonomy" id="1451"/>
    <lineage>
        <taxon>Bacteria</taxon>
        <taxon>Bacillati</taxon>
        <taxon>Bacillota</taxon>
        <taxon>Bacilli</taxon>
        <taxon>Bacillales</taxon>
        <taxon>Paenibacillaceae</taxon>
        <taxon>Paenibacillus</taxon>
    </lineage>
</organism>
<evidence type="ECO:0000313" key="1">
    <source>
        <dbReference type="EMBL" id="MDR6723621.1"/>
    </source>
</evidence>
<gene>
    <name evidence="1" type="ORF">J2W91_002083</name>
</gene>
<dbReference type="EMBL" id="JAVDTR010000005">
    <property type="protein sequence ID" value="MDR6723621.1"/>
    <property type="molecule type" value="Genomic_DNA"/>
</dbReference>
<dbReference type="AlphaFoldDB" id="A0AAP5LM00"/>
<dbReference type="RefSeq" id="WP_310139004.1">
    <property type="nucleotide sequence ID" value="NZ_JAVDTR010000005.1"/>
</dbReference>
<reference evidence="1" key="1">
    <citation type="submission" date="2023-07" db="EMBL/GenBank/DDBJ databases">
        <title>Sorghum-associated microbial communities from plants grown in Nebraska, USA.</title>
        <authorList>
            <person name="Schachtman D."/>
        </authorList>
    </citation>
    <scope>NUCLEOTIDE SEQUENCE</scope>
    <source>
        <strain evidence="1">BE80</strain>
    </source>
</reference>
<comment type="caution">
    <text evidence="1">The sequence shown here is derived from an EMBL/GenBank/DDBJ whole genome shotgun (WGS) entry which is preliminary data.</text>
</comment>
<proteinExistence type="predicted"/>
<accession>A0AAP5LM00</accession>
<dbReference type="Proteomes" id="UP001254832">
    <property type="component" value="Unassembled WGS sequence"/>
</dbReference>
<name>A0AAP5LM00_PAEAM</name>
<protein>
    <submittedName>
        <fullName evidence="1">Uncharacterized protein</fullName>
    </submittedName>
</protein>
<sequence length="101" mass="12101">MKVFRKQVRKITIDGVLYLYVVDEQDYNIVLRIYSNQFKSTFAEYFIRWGDSWDIGVYEPKLIARLIDYAESIGWESNTRNNKIKIENASILIREMLKENL</sequence>
<evidence type="ECO:0000313" key="2">
    <source>
        <dbReference type="Proteomes" id="UP001254832"/>
    </source>
</evidence>